<comment type="function">
    <text evidence="17">Catalyzes the dehydration of the S-form of NAD(P)HX at the expense of ADP, which is converted to AMP. Together with NAD(P)HX epimerase, which catalyzes the epimerization of the S- and R-forms, the enzyme allows the repair of both epimers of NAD(P)HX, a damaged form of NAD(P)H that is a result of enzymatic or heat-dependent hydration.</text>
</comment>
<keyword evidence="11 18" id="KW-0413">Isomerase</keyword>
<evidence type="ECO:0000256" key="16">
    <source>
        <dbReference type="ARBA" id="ARBA00049209"/>
    </source>
</evidence>
<dbReference type="AlphaFoldDB" id="A0A1H2PVW2"/>
<evidence type="ECO:0000313" key="22">
    <source>
        <dbReference type="EMBL" id="SDV51468.1"/>
    </source>
</evidence>
<evidence type="ECO:0000256" key="19">
    <source>
        <dbReference type="PIRNR" id="PIRNR017184"/>
    </source>
</evidence>
<feature type="binding site" evidence="18">
    <location>
        <begin position="69"/>
        <end position="73"/>
    </location>
    <ligand>
        <name>(6S)-NADPHX</name>
        <dbReference type="ChEBI" id="CHEBI:64076"/>
    </ligand>
</feature>
<dbReference type="NCBIfam" id="TIGR00196">
    <property type="entry name" value="yjeF_cterm"/>
    <property type="match status" value="1"/>
</dbReference>
<keyword evidence="5 18" id="KW-0479">Metal-binding</keyword>
<accession>A0A1H2PVW2</accession>
<evidence type="ECO:0000256" key="15">
    <source>
        <dbReference type="ARBA" id="ARBA00048238"/>
    </source>
</evidence>
<feature type="domain" description="YjeF N-terminal" evidence="21">
    <location>
        <begin position="16"/>
        <end position="226"/>
    </location>
</feature>
<evidence type="ECO:0000256" key="14">
    <source>
        <dbReference type="ARBA" id="ARBA00025153"/>
    </source>
</evidence>
<comment type="caution">
    <text evidence="18">Lacks conserved residue(s) required for the propagation of feature annotation.</text>
</comment>
<comment type="subunit">
    <text evidence="17">Homotetramer.</text>
</comment>
<evidence type="ECO:0000256" key="18">
    <source>
        <dbReference type="HAMAP-Rule" id="MF_01966"/>
    </source>
</evidence>
<comment type="catalytic activity">
    <reaction evidence="1 18 19">
        <text>(6R)-NADHX = (6S)-NADHX</text>
        <dbReference type="Rhea" id="RHEA:32215"/>
        <dbReference type="ChEBI" id="CHEBI:64074"/>
        <dbReference type="ChEBI" id="CHEBI:64075"/>
        <dbReference type="EC" id="5.1.99.6"/>
    </reaction>
</comment>
<evidence type="ECO:0000259" key="20">
    <source>
        <dbReference type="PROSITE" id="PS51383"/>
    </source>
</evidence>
<dbReference type="InterPro" id="IPR004443">
    <property type="entry name" value="YjeF_N_dom"/>
</dbReference>
<feature type="binding site" evidence="17">
    <location>
        <position position="285"/>
    </location>
    <ligand>
        <name>(6S)-NADPHX</name>
        <dbReference type="ChEBI" id="CHEBI:64076"/>
    </ligand>
</feature>
<dbReference type="EC" id="4.2.1.136" evidence="19"/>
<dbReference type="PIRSF" id="PIRSF017184">
    <property type="entry name" value="Nnr"/>
    <property type="match status" value="1"/>
</dbReference>
<dbReference type="InterPro" id="IPR036652">
    <property type="entry name" value="YjeF_N_dom_sf"/>
</dbReference>
<dbReference type="GO" id="GO:0046872">
    <property type="term" value="F:metal ion binding"/>
    <property type="evidence" value="ECO:0007669"/>
    <property type="project" value="UniProtKB-UniRule"/>
</dbReference>
<dbReference type="InterPro" id="IPR030677">
    <property type="entry name" value="Nnr"/>
</dbReference>
<comment type="cofactor">
    <cofactor evidence="17">
        <name>Mg(2+)</name>
        <dbReference type="ChEBI" id="CHEBI:18420"/>
    </cofactor>
</comment>
<feature type="binding site" evidence="17">
    <location>
        <position position="341"/>
    </location>
    <ligand>
        <name>(6S)-NADPHX</name>
        <dbReference type="ChEBI" id="CHEBI:64076"/>
    </ligand>
</feature>
<dbReference type="HAMAP" id="MF_01966">
    <property type="entry name" value="NADHX_epimerase"/>
    <property type="match status" value="1"/>
</dbReference>
<evidence type="ECO:0000256" key="9">
    <source>
        <dbReference type="ARBA" id="ARBA00022958"/>
    </source>
</evidence>
<evidence type="ECO:0000256" key="5">
    <source>
        <dbReference type="ARBA" id="ARBA00022723"/>
    </source>
</evidence>
<dbReference type="OrthoDB" id="9806925at2"/>
<proteinExistence type="inferred from homology"/>
<feature type="binding site" evidence="18">
    <location>
        <position position="170"/>
    </location>
    <ligand>
        <name>K(+)</name>
        <dbReference type="ChEBI" id="CHEBI:29103"/>
    </ligand>
</feature>
<dbReference type="GO" id="GO:0016301">
    <property type="term" value="F:kinase activity"/>
    <property type="evidence" value="ECO:0007669"/>
    <property type="project" value="UniProtKB-KW"/>
</dbReference>
<comment type="catalytic activity">
    <reaction evidence="16 17 19">
        <text>(6S)-NADPHX + ADP = AMP + phosphate + NADPH + H(+)</text>
        <dbReference type="Rhea" id="RHEA:32235"/>
        <dbReference type="ChEBI" id="CHEBI:15378"/>
        <dbReference type="ChEBI" id="CHEBI:43474"/>
        <dbReference type="ChEBI" id="CHEBI:57783"/>
        <dbReference type="ChEBI" id="CHEBI:64076"/>
        <dbReference type="ChEBI" id="CHEBI:456215"/>
        <dbReference type="ChEBI" id="CHEBI:456216"/>
        <dbReference type="EC" id="4.2.1.136"/>
    </reaction>
</comment>
<feature type="binding site" evidence="18">
    <location>
        <position position="70"/>
    </location>
    <ligand>
        <name>K(+)</name>
        <dbReference type="ChEBI" id="CHEBI:29103"/>
    </ligand>
</feature>
<feature type="binding site" evidence="17">
    <location>
        <position position="394"/>
    </location>
    <ligand>
        <name>(6S)-NADPHX</name>
        <dbReference type="ChEBI" id="CHEBI:64076"/>
    </ligand>
</feature>
<evidence type="ECO:0000256" key="8">
    <source>
        <dbReference type="ARBA" id="ARBA00022857"/>
    </source>
</evidence>
<dbReference type="SUPFAM" id="SSF64153">
    <property type="entry name" value="YjeF N-terminal domain-like"/>
    <property type="match status" value="1"/>
</dbReference>
<dbReference type="InterPro" id="IPR000631">
    <property type="entry name" value="CARKD"/>
</dbReference>
<dbReference type="Gene3D" id="3.40.1190.20">
    <property type="match status" value="1"/>
</dbReference>
<keyword evidence="22" id="KW-0418">Kinase</keyword>
<keyword evidence="13" id="KW-0511">Multifunctional enzyme</keyword>
<keyword evidence="10 17" id="KW-0520">NAD</keyword>
<dbReference type="GO" id="GO:0110051">
    <property type="term" value="P:metabolite repair"/>
    <property type="evidence" value="ECO:0007669"/>
    <property type="project" value="TreeGrafter"/>
</dbReference>
<dbReference type="RefSeq" id="WP_091913140.1">
    <property type="nucleotide sequence ID" value="NZ_FNLO01000017.1"/>
</dbReference>
<dbReference type="SUPFAM" id="SSF53613">
    <property type="entry name" value="Ribokinase-like"/>
    <property type="match status" value="1"/>
</dbReference>
<dbReference type="GO" id="GO:0046496">
    <property type="term" value="P:nicotinamide nucleotide metabolic process"/>
    <property type="evidence" value="ECO:0007669"/>
    <property type="project" value="UniProtKB-UniRule"/>
</dbReference>
<comment type="similarity">
    <text evidence="4 19">In the C-terminal section; belongs to the NnrD/CARKD family.</text>
</comment>
<feature type="binding site" evidence="17">
    <location>
        <position position="460"/>
    </location>
    <ligand>
        <name>AMP</name>
        <dbReference type="ChEBI" id="CHEBI:456215"/>
    </ligand>
</feature>
<dbReference type="GO" id="GO:0052856">
    <property type="term" value="F:NAD(P)HX epimerase activity"/>
    <property type="evidence" value="ECO:0007669"/>
    <property type="project" value="UniProtKB-UniRule"/>
</dbReference>
<dbReference type="PROSITE" id="PS51385">
    <property type="entry name" value="YJEF_N"/>
    <property type="match status" value="1"/>
</dbReference>
<evidence type="ECO:0000256" key="11">
    <source>
        <dbReference type="ARBA" id="ARBA00023235"/>
    </source>
</evidence>
<feature type="binding site" evidence="18">
    <location>
        <position position="131"/>
    </location>
    <ligand>
        <name>K(+)</name>
        <dbReference type="ChEBI" id="CHEBI:29103"/>
    </ligand>
</feature>
<evidence type="ECO:0000256" key="13">
    <source>
        <dbReference type="ARBA" id="ARBA00023268"/>
    </source>
</evidence>
<feature type="binding site" evidence="17">
    <location>
        <position position="461"/>
    </location>
    <ligand>
        <name>(6S)-NADPHX</name>
        <dbReference type="ChEBI" id="CHEBI:64076"/>
    </ligand>
</feature>
<reference evidence="23" key="1">
    <citation type="submission" date="2016-09" db="EMBL/GenBank/DDBJ databases">
        <authorList>
            <person name="Varghese N."/>
            <person name="Submissions S."/>
        </authorList>
    </citation>
    <scope>NUCLEOTIDE SEQUENCE [LARGE SCALE GENOMIC DNA]</scope>
    <source>
        <strain evidence="23">JS23</strain>
    </source>
</reference>
<comment type="similarity">
    <text evidence="17">Belongs to the NnrD/CARKD family.</text>
</comment>
<keyword evidence="6 17" id="KW-0547">Nucleotide-binding</keyword>
<dbReference type="EC" id="5.1.99.6" evidence="19"/>
<keyword evidence="8 17" id="KW-0521">NADP</keyword>
<sequence length="552" mass="55458">MTTTPRHFRDYRGLPMPLLDVAAHRRIEVRDADASLMRRAAEAAAEWVLASLGDKVRGGSVLVCAGPGNNGGDALLCALQLHRRGVAVRAVVPVRPGGGDALAAFESARQAGVPLLVDLPDDATGCAVAVDGLFGIGLRRPLGGPFEALAAALSSLRSPTRPVLALDLPSGLDADTGRPVGGGPVVAASATLAMIALKPGLFTGLGRDYTGRVWLAPLGLTDGLPHSRATSRSNAEGSGDADAAGAILNAPGLFLPSLPARRAAAHKGTFGTVAIVGGDTGTCGATLLSARAALSAGAGRVHAVMLGTGAPAYDAPHPEIMIRAADKFDWDSADALSVGAGMGRSDSARAVLGRAIETGKPAVLDADALNLLADDGALAARAAAAGDRFVLTPHPGEAARLLGTDTGTVEANRPGALRQLQQRFRCTVVLKGSGTLIGRVGAPALLNPTGNAGLASGGTGDVLGGLIGAFLAQRLSPGDAAAAAVYWHGRAAETLAERGIGPAGLTAGELAPEVRGLMNQALHERDGREGDGPLVALADADAAGSPRQAPLY</sequence>
<evidence type="ECO:0000256" key="7">
    <source>
        <dbReference type="ARBA" id="ARBA00022840"/>
    </source>
</evidence>
<keyword evidence="9 18" id="KW-0630">Potassium</keyword>
<gene>
    <name evidence="17" type="primary">nnrD</name>
    <name evidence="18" type="synonym">nnrE</name>
    <name evidence="22" type="ORF">SAMN05216551_11770</name>
</gene>
<dbReference type="InterPro" id="IPR029056">
    <property type="entry name" value="Ribokinase-like"/>
</dbReference>
<dbReference type="HAMAP" id="MF_01965">
    <property type="entry name" value="NADHX_dehydratase"/>
    <property type="match status" value="1"/>
</dbReference>
<dbReference type="Proteomes" id="UP000243719">
    <property type="component" value="Unassembled WGS sequence"/>
</dbReference>
<protein>
    <recommendedName>
        <fullName evidence="19">Bifunctional NAD(P)H-hydrate repair enzyme</fullName>
    </recommendedName>
    <alternativeName>
        <fullName evidence="19">Nicotinamide nucleotide repair protein</fullName>
    </alternativeName>
    <domain>
        <recommendedName>
            <fullName evidence="19">ADP-dependent (S)-NAD(P)H-hydrate dehydratase</fullName>
            <ecNumber evidence="19">4.2.1.136</ecNumber>
        </recommendedName>
        <alternativeName>
            <fullName evidence="19">ADP-dependent NAD(P)HX dehydratase</fullName>
        </alternativeName>
    </domain>
    <domain>
        <recommendedName>
            <fullName evidence="19">NAD(P)H-hydrate epimerase</fullName>
            <ecNumber evidence="19">5.1.99.6</ecNumber>
        </recommendedName>
    </domain>
</protein>
<dbReference type="Pfam" id="PF01256">
    <property type="entry name" value="Carb_kinase"/>
    <property type="match status" value="1"/>
</dbReference>
<comment type="similarity">
    <text evidence="18">Belongs to the NnrE/AIBP family.</text>
</comment>
<keyword evidence="23" id="KW-1185">Reference proteome</keyword>
<evidence type="ECO:0000259" key="21">
    <source>
        <dbReference type="PROSITE" id="PS51385"/>
    </source>
</evidence>
<evidence type="ECO:0000313" key="23">
    <source>
        <dbReference type="Proteomes" id="UP000243719"/>
    </source>
</evidence>
<feature type="binding site" evidence="18">
    <location>
        <position position="167"/>
    </location>
    <ligand>
        <name>(6S)-NADPHX</name>
        <dbReference type="ChEBI" id="CHEBI:64076"/>
    </ligand>
</feature>
<evidence type="ECO:0000256" key="2">
    <source>
        <dbReference type="ARBA" id="ARBA00000909"/>
    </source>
</evidence>
<dbReference type="PANTHER" id="PTHR12592:SF0">
    <property type="entry name" value="ATP-DEPENDENT (S)-NAD(P)H-HYDRATE DEHYDRATASE"/>
    <property type="match status" value="1"/>
</dbReference>
<comment type="function">
    <text evidence="18">Catalyzes the epimerization of the S- and R-forms of NAD(P)HX, a damaged form of NAD(P)H that is a result of enzymatic or heat-dependent hydration. This is a prerequisite for the S-specific NAD(P)H-hydrate dehydratase to allow the repair of both epimers of NAD(P)HX.</text>
</comment>
<comment type="similarity">
    <text evidence="3 19">In the N-terminal section; belongs to the NnrE/AIBP family.</text>
</comment>
<comment type="catalytic activity">
    <reaction evidence="15 17 19">
        <text>(6S)-NADHX + ADP = AMP + phosphate + NADH + H(+)</text>
        <dbReference type="Rhea" id="RHEA:32223"/>
        <dbReference type="ChEBI" id="CHEBI:15378"/>
        <dbReference type="ChEBI" id="CHEBI:43474"/>
        <dbReference type="ChEBI" id="CHEBI:57945"/>
        <dbReference type="ChEBI" id="CHEBI:64074"/>
        <dbReference type="ChEBI" id="CHEBI:456215"/>
        <dbReference type="ChEBI" id="CHEBI:456216"/>
        <dbReference type="EC" id="4.2.1.136"/>
    </reaction>
</comment>
<dbReference type="Pfam" id="PF03853">
    <property type="entry name" value="YjeF_N"/>
    <property type="match status" value="1"/>
</dbReference>
<evidence type="ECO:0000256" key="12">
    <source>
        <dbReference type="ARBA" id="ARBA00023239"/>
    </source>
</evidence>
<dbReference type="GO" id="GO:0052855">
    <property type="term" value="F:ADP-dependent NAD(P)H-hydrate dehydratase activity"/>
    <property type="evidence" value="ECO:0007669"/>
    <property type="project" value="UniProtKB-UniRule"/>
</dbReference>
<dbReference type="GO" id="GO:0005524">
    <property type="term" value="F:ATP binding"/>
    <property type="evidence" value="ECO:0007669"/>
    <property type="project" value="UniProtKB-UniRule"/>
</dbReference>
<comment type="cofactor">
    <cofactor evidence="18 19">
        <name>K(+)</name>
        <dbReference type="ChEBI" id="CHEBI:29103"/>
    </cofactor>
    <text evidence="18 19">Binds 1 potassium ion per subunit.</text>
</comment>
<comment type="catalytic activity">
    <reaction evidence="2 18 19">
        <text>(6R)-NADPHX = (6S)-NADPHX</text>
        <dbReference type="Rhea" id="RHEA:32227"/>
        <dbReference type="ChEBI" id="CHEBI:64076"/>
        <dbReference type="ChEBI" id="CHEBI:64077"/>
        <dbReference type="EC" id="5.1.99.6"/>
    </reaction>
</comment>
<dbReference type="Gene3D" id="3.40.50.10260">
    <property type="entry name" value="YjeF N-terminal domain"/>
    <property type="match status" value="1"/>
</dbReference>
<dbReference type="EMBL" id="FNLO01000017">
    <property type="protein sequence ID" value="SDV51468.1"/>
    <property type="molecule type" value="Genomic_DNA"/>
</dbReference>
<evidence type="ECO:0000256" key="10">
    <source>
        <dbReference type="ARBA" id="ARBA00023027"/>
    </source>
</evidence>
<name>A0A1H2PVW2_9BURK</name>
<keyword evidence="22" id="KW-0808">Transferase</keyword>
<feature type="binding site" evidence="18">
    <location>
        <begin position="135"/>
        <end position="141"/>
    </location>
    <ligand>
        <name>(6S)-NADPHX</name>
        <dbReference type="ChEBI" id="CHEBI:64076"/>
    </ligand>
</feature>
<evidence type="ECO:0000256" key="4">
    <source>
        <dbReference type="ARBA" id="ARBA00009524"/>
    </source>
</evidence>
<feature type="domain" description="YjeF C-terminal" evidence="20">
    <location>
        <begin position="250"/>
        <end position="521"/>
    </location>
</feature>
<evidence type="ECO:0000256" key="6">
    <source>
        <dbReference type="ARBA" id="ARBA00022741"/>
    </source>
</evidence>
<evidence type="ECO:0000256" key="17">
    <source>
        <dbReference type="HAMAP-Rule" id="MF_01965"/>
    </source>
</evidence>
<dbReference type="STRING" id="1770053.SAMN05216551_11770"/>
<evidence type="ECO:0000256" key="3">
    <source>
        <dbReference type="ARBA" id="ARBA00006001"/>
    </source>
</evidence>
<evidence type="ECO:0000256" key="1">
    <source>
        <dbReference type="ARBA" id="ARBA00000013"/>
    </source>
</evidence>
<dbReference type="CDD" id="cd01171">
    <property type="entry name" value="YXKO-related"/>
    <property type="match status" value="1"/>
</dbReference>
<dbReference type="PROSITE" id="PS51383">
    <property type="entry name" value="YJEF_C_3"/>
    <property type="match status" value="1"/>
</dbReference>
<comment type="function">
    <text evidence="14 19">Bifunctional enzyme that catalyzes the epimerization of the S- and R-forms of NAD(P)HX and the dehydration of the S-form of NAD(P)HX at the expense of ADP, which is converted to AMP. This allows the repair of both epimers of NAD(P)HX, a damaged form of NAD(P)H that is a result of enzymatic or heat-dependent hydration.</text>
</comment>
<keyword evidence="7 17" id="KW-0067">ATP-binding</keyword>
<dbReference type="PANTHER" id="PTHR12592">
    <property type="entry name" value="ATP-DEPENDENT (S)-NAD(P)H-HYDRATE DEHYDRATASE FAMILY MEMBER"/>
    <property type="match status" value="1"/>
</dbReference>
<keyword evidence="12 17" id="KW-0456">Lyase</keyword>
<feature type="binding site" evidence="17">
    <location>
        <begin position="431"/>
        <end position="435"/>
    </location>
    <ligand>
        <name>AMP</name>
        <dbReference type="ChEBI" id="CHEBI:456215"/>
    </ligand>
</feature>
<organism evidence="22 23">
    <name type="scientific">Chitinasiproducens palmae</name>
    <dbReference type="NCBI Taxonomy" id="1770053"/>
    <lineage>
        <taxon>Bacteria</taxon>
        <taxon>Pseudomonadati</taxon>
        <taxon>Pseudomonadota</taxon>
        <taxon>Betaproteobacteria</taxon>
        <taxon>Burkholderiales</taxon>
        <taxon>Burkholderiaceae</taxon>
        <taxon>Chitinasiproducens</taxon>
    </lineage>
</organism>